<comment type="similarity">
    <text evidence="1">Belongs to the CCZ1 family.</text>
</comment>
<dbReference type="AlphaFoldDB" id="A0A9N9EMU9"/>
<dbReference type="GO" id="GO:0016192">
    <property type="term" value="P:vesicle-mediated transport"/>
    <property type="evidence" value="ECO:0007669"/>
    <property type="project" value="InterPro"/>
</dbReference>
<sequence>MEAHGTYGPITVPPSLNYFCVYNPTFGPTEETQKDQLLYYTARKTVPMDVKMRQIGLAQGLVNFTRVFSPTKPCENVHTQKNRLMFFEPEPNYWIHISIELGHVKKIVKDKDGKPKTITDYLDANLHDSAIKRMLEIGYEMYKIFNGTFEMTVQTAGVKELKNKLEECFANWVLEWDFDKADIAKTIDGIFYLPLSSPAHTQIASFVTQIKAEYSFISDAIILWQNKLVNSDNETITENEVRELWRYLVPLISERDLLEKEFEKRKKSKDGDKYSFKGFTHSFSGSNLFSYFSSTSPKATPKVSPSSSPPNNAYFFGNSSTPPGTPHSAILSPSTPTLSSLPSFLIGPQNLQNAGDIRPFTIYLSKKSTVNTDAKRNMEKIHGNYENDEHYLLVYKQNSLTVVLLIPNSLEGSKNINEIEFYRSVHNYLSSHSEDLIKIVNEDNEHSKKLGTDIDKEYRYLLFNKISLAIKSSLYPFTTPNIPPKGLTITSEMVHSLCDLHEDLEKYPQMTEICTRSSTNFWIVGKRSEYQVLYVVVPKKEANLTEVE</sequence>
<evidence type="ECO:0000256" key="2">
    <source>
        <dbReference type="SAM" id="MobiDB-lite"/>
    </source>
</evidence>
<proteinExistence type="inferred from homology"/>
<feature type="non-terminal residue" evidence="5">
    <location>
        <position position="548"/>
    </location>
</feature>
<dbReference type="InterPro" id="IPR013176">
    <property type="entry name" value="Ccz1"/>
</dbReference>
<evidence type="ECO:0000259" key="4">
    <source>
        <dbReference type="Pfam" id="PF19033"/>
    </source>
</evidence>
<organism evidence="5 6">
    <name type="scientific">Acaulospora morrowiae</name>
    <dbReference type="NCBI Taxonomy" id="94023"/>
    <lineage>
        <taxon>Eukaryota</taxon>
        <taxon>Fungi</taxon>
        <taxon>Fungi incertae sedis</taxon>
        <taxon>Mucoromycota</taxon>
        <taxon>Glomeromycotina</taxon>
        <taxon>Glomeromycetes</taxon>
        <taxon>Diversisporales</taxon>
        <taxon>Acaulosporaceae</taxon>
        <taxon>Acaulospora</taxon>
    </lineage>
</organism>
<gene>
    <name evidence="5" type="ORF">AMORRO_LOCUS11296</name>
</gene>
<dbReference type="Pfam" id="PF19033">
    <property type="entry name" value="Intu_longin_3"/>
    <property type="match status" value="1"/>
</dbReference>
<reference evidence="5" key="1">
    <citation type="submission" date="2021-06" db="EMBL/GenBank/DDBJ databases">
        <authorList>
            <person name="Kallberg Y."/>
            <person name="Tangrot J."/>
            <person name="Rosling A."/>
        </authorList>
    </citation>
    <scope>NUCLEOTIDE SEQUENCE</scope>
    <source>
        <strain evidence="5">CL551</strain>
    </source>
</reference>
<dbReference type="InterPro" id="IPR043989">
    <property type="entry name" value="CCZ1/INTU/HSP4_longin_3"/>
</dbReference>
<evidence type="ECO:0000313" key="6">
    <source>
        <dbReference type="Proteomes" id="UP000789342"/>
    </source>
</evidence>
<dbReference type="EMBL" id="CAJVPV010014068">
    <property type="protein sequence ID" value="CAG8682148.1"/>
    <property type="molecule type" value="Genomic_DNA"/>
</dbReference>
<dbReference type="PANTHER" id="PTHR13056:SF0">
    <property type="entry name" value="VACUOLAR FUSION PROTEIN CCZ1 HOMOLOG-RELATED"/>
    <property type="match status" value="1"/>
</dbReference>
<dbReference type="Proteomes" id="UP000789342">
    <property type="component" value="Unassembled WGS sequence"/>
</dbReference>
<dbReference type="OrthoDB" id="240546at2759"/>
<evidence type="ECO:0000313" key="5">
    <source>
        <dbReference type="EMBL" id="CAG8682148.1"/>
    </source>
</evidence>
<evidence type="ECO:0000256" key="1">
    <source>
        <dbReference type="ARBA" id="ARBA00005352"/>
    </source>
</evidence>
<keyword evidence="6" id="KW-1185">Reference proteome</keyword>
<evidence type="ECO:0000259" key="3">
    <source>
        <dbReference type="Pfam" id="PF19031"/>
    </source>
</evidence>
<feature type="domain" description="CCZ1/INTU/HSP4 first Longin" evidence="3">
    <location>
        <begin position="16"/>
        <end position="147"/>
    </location>
</feature>
<protein>
    <submittedName>
        <fullName evidence="5">8076_t:CDS:1</fullName>
    </submittedName>
</protein>
<feature type="region of interest" description="Disordered" evidence="2">
    <location>
        <begin position="299"/>
        <end position="334"/>
    </location>
</feature>
<name>A0A9N9EMU9_9GLOM</name>
<dbReference type="Pfam" id="PF19031">
    <property type="entry name" value="Intu_longin_1"/>
    <property type="match status" value="1"/>
</dbReference>
<dbReference type="GO" id="GO:0035658">
    <property type="term" value="C:Mon1-Ccz1 complex"/>
    <property type="evidence" value="ECO:0007669"/>
    <property type="project" value="InterPro"/>
</dbReference>
<feature type="domain" description="CCZ1/INTU/HPS4 third Longin" evidence="4">
    <location>
        <begin position="457"/>
        <end position="547"/>
    </location>
</feature>
<accession>A0A9N9EMU9</accession>
<comment type="caution">
    <text evidence="5">The sequence shown here is derived from an EMBL/GenBank/DDBJ whole genome shotgun (WGS) entry which is preliminary data.</text>
</comment>
<dbReference type="InterPro" id="IPR043987">
    <property type="entry name" value="CCZ1/INTU/HSP4_longin_1"/>
</dbReference>
<dbReference type="PANTHER" id="PTHR13056">
    <property type="entry name" value="VACUOLAR FUSION PROTEIN CCZ1 HOMOLOG-RELATED"/>
    <property type="match status" value="1"/>
</dbReference>
<feature type="compositionally biased region" description="Low complexity" evidence="2">
    <location>
        <begin position="299"/>
        <end position="313"/>
    </location>
</feature>